<keyword evidence="2" id="KW-0472">Membrane</keyword>
<reference evidence="3 4" key="1">
    <citation type="submission" date="2020-11" db="EMBL/GenBank/DDBJ databases">
        <title>Corynebacterium sp. MC1420.</title>
        <authorList>
            <person name="Zhou J."/>
        </authorList>
    </citation>
    <scope>NUCLEOTIDE SEQUENCE [LARGE SCALE GENOMIC DNA]</scope>
    <source>
        <strain evidence="3 4">MC1420</strain>
    </source>
</reference>
<gene>
    <name evidence="3" type="ORF">G7Y29_01195</name>
</gene>
<organism evidence="3 4">
    <name type="scientific">Corynebacterium qintianiae</name>
    <dbReference type="NCBI Taxonomy" id="2709392"/>
    <lineage>
        <taxon>Bacteria</taxon>
        <taxon>Bacillati</taxon>
        <taxon>Actinomycetota</taxon>
        <taxon>Actinomycetes</taxon>
        <taxon>Mycobacteriales</taxon>
        <taxon>Corynebacteriaceae</taxon>
        <taxon>Corynebacterium</taxon>
    </lineage>
</organism>
<keyword evidence="2" id="KW-0812">Transmembrane</keyword>
<dbReference type="RefSeq" id="WP_165003360.1">
    <property type="nucleotide sequence ID" value="NZ_CP064955.1"/>
</dbReference>
<keyword evidence="2" id="KW-1133">Transmembrane helix</keyword>
<dbReference type="EMBL" id="CP064955">
    <property type="protein sequence ID" value="QPK83464.1"/>
    <property type="molecule type" value="Genomic_DNA"/>
</dbReference>
<feature type="region of interest" description="Disordered" evidence="1">
    <location>
        <begin position="14"/>
        <end position="82"/>
    </location>
</feature>
<feature type="transmembrane region" description="Helical" evidence="2">
    <location>
        <begin position="232"/>
        <end position="251"/>
    </location>
</feature>
<keyword evidence="4" id="KW-1185">Reference proteome</keyword>
<dbReference type="AlphaFoldDB" id="A0A7T0KNT5"/>
<accession>A0A7T0KNT5</accession>
<feature type="transmembrane region" description="Helical" evidence="2">
    <location>
        <begin position="204"/>
        <end position="225"/>
    </location>
</feature>
<feature type="compositionally biased region" description="Basic and acidic residues" evidence="1">
    <location>
        <begin position="49"/>
        <end position="60"/>
    </location>
</feature>
<protein>
    <submittedName>
        <fullName evidence="3">Uncharacterized protein</fullName>
    </submittedName>
</protein>
<feature type="compositionally biased region" description="Basic and acidic residues" evidence="1">
    <location>
        <begin position="16"/>
        <end position="26"/>
    </location>
</feature>
<proteinExistence type="predicted"/>
<evidence type="ECO:0000256" key="2">
    <source>
        <dbReference type="SAM" id="Phobius"/>
    </source>
</evidence>
<evidence type="ECO:0000313" key="3">
    <source>
        <dbReference type="EMBL" id="QPK83464.1"/>
    </source>
</evidence>
<evidence type="ECO:0000313" key="4">
    <source>
        <dbReference type="Proteomes" id="UP000594586"/>
    </source>
</evidence>
<sequence length="254" mass="26655">MADDSQLTVAELLARAQKENPGDEQPRRRRRRSLDEGGVSVAELTGSLRKVDARPVESKHSSVPIDPVDRTPKPQSAQETAPETVVLQKVDAPAPEQKAPAAAETTTWSKFERPAPAPVPAAVPLDATGEIPVVETETAVEQPVQDRTGEFDLFGADEPGQAAEPVEEDAAVNPISLVLFVFLGLVAGVLGFLAFRWVWASLPVAAAVILALVVTALVVVGVRALRTGKDGLSMTLAGIAGLVMTLGPGLINGL</sequence>
<evidence type="ECO:0000256" key="1">
    <source>
        <dbReference type="SAM" id="MobiDB-lite"/>
    </source>
</evidence>
<dbReference type="Proteomes" id="UP000594586">
    <property type="component" value="Chromosome"/>
</dbReference>
<feature type="transmembrane region" description="Helical" evidence="2">
    <location>
        <begin position="177"/>
        <end position="198"/>
    </location>
</feature>
<name>A0A7T0KNT5_9CORY</name>
<dbReference type="SUPFAM" id="SSF82866">
    <property type="entry name" value="Multidrug efflux transporter AcrB transmembrane domain"/>
    <property type="match status" value="1"/>
</dbReference>
<dbReference type="KEGG" id="cqn:G7Y29_01195"/>